<comment type="caution">
    <text evidence="1">The sequence shown here is derived from an EMBL/GenBank/DDBJ whole genome shotgun (WGS) entry which is preliminary data.</text>
</comment>
<organism evidence="1">
    <name type="scientific">Acidicaldus sp</name>
    <dbReference type="NCBI Taxonomy" id="1872105"/>
    <lineage>
        <taxon>Bacteria</taxon>
        <taxon>Pseudomonadati</taxon>
        <taxon>Pseudomonadota</taxon>
        <taxon>Alphaproteobacteria</taxon>
        <taxon>Acetobacterales</taxon>
        <taxon>Acetobacteraceae</taxon>
        <taxon>Acidicaldus</taxon>
    </lineage>
</organism>
<dbReference type="AlphaFoldDB" id="A0A8J4HAA3"/>
<accession>A0A8J4HAA3</accession>
<evidence type="ECO:0000313" key="1">
    <source>
        <dbReference type="EMBL" id="HGC43179.1"/>
    </source>
</evidence>
<gene>
    <name evidence="1" type="ORF">ENY07_08165</name>
</gene>
<dbReference type="EMBL" id="DTQM01000161">
    <property type="protein sequence ID" value="HGC43179.1"/>
    <property type="molecule type" value="Genomic_DNA"/>
</dbReference>
<reference evidence="1" key="1">
    <citation type="journal article" date="2020" name="mSystems">
        <title>Genome- and Community-Level Interaction Insights into Carbon Utilization and Element Cycling Functions of Hydrothermarchaeota in Hydrothermal Sediment.</title>
        <authorList>
            <person name="Zhou Z."/>
            <person name="Liu Y."/>
            <person name="Xu W."/>
            <person name="Pan J."/>
            <person name="Luo Z.H."/>
            <person name="Li M."/>
        </authorList>
    </citation>
    <scope>NUCLEOTIDE SEQUENCE</scope>
    <source>
        <strain evidence="1">SpSt-997</strain>
    </source>
</reference>
<sequence length="67" mass="6700">MAEDGAALVLCGLDRSEEIAILTQARGAVPADLAGALCYLADPGGNFMTGEALTGEAFVVDGGSVTR</sequence>
<name>A0A8J4HAA3_9PROT</name>
<proteinExistence type="predicted"/>
<protein>
    <submittedName>
        <fullName evidence="1">Uncharacterized protein</fullName>
    </submittedName>
</protein>